<protein>
    <submittedName>
        <fullName evidence="2">Uncharacterized protein</fullName>
    </submittedName>
</protein>
<gene>
    <name evidence="2" type="ORF">M9458_012759</name>
</gene>
<evidence type="ECO:0000313" key="3">
    <source>
        <dbReference type="Proteomes" id="UP001529510"/>
    </source>
</evidence>
<comment type="caution">
    <text evidence="2">The sequence shown here is derived from an EMBL/GenBank/DDBJ whole genome shotgun (WGS) entry which is preliminary data.</text>
</comment>
<dbReference type="EMBL" id="JAMKFB020000005">
    <property type="protein sequence ID" value="KAL0194463.1"/>
    <property type="molecule type" value="Genomic_DNA"/>
</dbReference>
<dbReference type="AlphaFoldDB" id="A0ABD0R9C4"/>
<feature type="region of interest" description="Disordered" evidence="1">
    <location>
        <begin position="1"/>
        <end position="53"/>
    </location>
</feature>
<sequence length="53" mass="6076">WRDHKEHQPAVRSSCGAAEKSSSKHRPQRQDLLHPWISSADGNGPTTDRREDR</sequence>
<organism evidence="2 3">
    <name type="scientific">Cirrhinus mrigala</name>
    <name type="common">Mrigala</name>
    <dbReference type="NCBI Taxonomy" id="683832"/>
    <lineage>
        <taxon>Eukaryota</taxon>
        <taxon>Metazoa</taxon>
        <taxon>Chordata</taxon>
        <taxon>Craniata</taxon>
        <taxon>Vertebrata</taxon>
        <taxon>Euteleostomi</taxon>
        <taxon>Actinopterygii</taxon>
        <taxon>Neopterygii</taxon>
        <taxon>Teleostei</taxon>
        <taxon>Ostariophysi</taxon>
        <taxon>Cypriniformes</taxon>
        <taxon>Cyprinidae</taxon>
        <taxon>Labeoninae</taxon>
        <taxon>Labeonini</taxon>
        <taxon>Cirrhinus</taxon>
    </lineage>
</organism>
<reference evidence="2 3" key="1">
    <citation type="submission" date="2024-05" db="EMBL/GenBank/DDBJ databases">
        <title>Genome sequencing and assembly of Indian major carp, Cirrhinus mrigala (Hamilton, 1822).</title>
        <authorList>
            <person name="Mohindra V."/>
            <person name="Chowdhury L.M."/>
            <person name="Lal K."/>
            <person name="Jena J.K."/>
        </authorList>
    </citation>
    <scope>NUCLEOTIDE SEQUENCE [LARGE SCALE GENOMIC DNA]</scope>
    <source>
        <strain evidence="2">CM1030</strain>
        <tissue evidence="2">Blood</tissue>
    </source>
</reference>
<keyword evidence="3" id="KW-1185">Reference proteome</keyword>
<feature type="non-terminal residue" evidence="2">
    <location>
        <position position="1"/>
    </location>
</feature>
<evidence type="ECO:0000313" key="2">
    <source>
        <dbReference type="EMBL" id="KAL0194463.1"/>
    </source>
</evidence>
<feature type="non-terminal residue" evidence="2">
    <location>
        <position position="53"/>
    </location>
</feature>
<proteinExistence type="predicted"/>
<name>A0ABD0R9C4_CIRMR</name>
<dbReference type="Proteomes" id="UP001529510">
    <property type="component" value="Unassembled WGS sequence"/>
</dbReference>
<accession>A0ABD0R9C4</accession>
<evidence type="ECO:0000256" key="1">
    <source>
        <dbReference type="SAM" id="MobiDB-lite"/>
    </source>
</evidence>